<comment type="similarity">
    <text evidence="2 7">Belongs to the enoyl-CoA hydratase/isomerase family.</text>
</comment>
<name>A0ABP9KQM0_9NOCA</name>
<sequence length="258" mass="27332">MSSGILFELDDHVARVTLDRPKALNSIDPEMDAALLEAWTEINANPDIWVAVLGATGEKAFCAGANVSADAEGDGRRMALGGGLTGVGGPLLTLRKPLIAAVQGYAIGGGFELAMCADIIVAADTAKFGIPETKVGIIGEAGIMHRAIRQLPHHIAMALILTGERIDAELAQRYGLVNEVVPYDELFETATSWAERITAASPLAVQAAKDAVLSRAGWPLEVALATRYEPIEAYANSADRLEGRAAFAEKRAARWTGR</sequence>
<keyword evidence="4" id="KW-0456">Lyase</keyword>
<reference evidence="9" key="1">
    <citation type="journal article" date="2019" name="Int. J. Syst. Evol. Microbiol.">
        <title>The Global Catalogue of Microorganisms (GCM) 10K type strain sequencing project: providing services to taxonomists for standard genome sequencing and annotation.</title>
        <authorList>
            <consortium name="The Broad Institute Genomics Platform"/>
            <consortium name="The Broad Institute Genome Sequencing Center for Infectious Disease"/>
            <person name="Wu L."/>
            <person name="Ma J."/>
        </authorList>
    </citation>
    <scope>NUCLEOTIDE SEQUENCE [LARGE SCALE GENOMIC DNA]</scope>
    <source>
        <strain evidence="9">JCM 18298</strain>
    </source>
</reference>
<keyword evidence="3" id="KW-0276">Fatty acid metabolism</keyword>
<dbReference type="PROSITE" id="PS00166">
    <property type="entry name" value="ENOYL_COA_HYDRATASE"/>
    <property type="match status" value="1"/>
</dbReference>
<evidence type="ECO:0000256" key="5">
    <source>
        <dbReference type="ARBA" id="ARBA00023709"/>
    </source>
</evidence>
<comment type="function">
    <text evidence="1">Could possibly oxidize fatty acids using specific components.</text>
</comment>
<dbReference type="InterPro" id="IPR014748">
    <property type="entry name" value="Enoyl-CoA_hydra_C"/>
</dbReference>
<comment type="caution">
    <text evidence="8">The sequence shown here is derived from an EMBL/GenBank/DDBJ whole genome shotgun (WGS) entry which is preliminary data.</text>
</comment>
<evidence type="ECO:0000256" key="4">
    <source>
        <dbReference type="ARBA" id="ARBA00023239"/>
    </source>
</evidence>
<evidence type="ECO:0000313" key="8">
    <source>
        <dbReference type="EMBL" id="GAA5063732.1"/>
    </source>
</evidence>
<organism evidence="8 9">
    <name type="scientific">Nocardia callitridis</name>
    <dbReference type="NCBI Taxonomy" id="648753"/>
    <lineage>
        <taxon>Bacteria</taxon>
        <taxon>Bacillati</taxon>
        <taxon>Actinomycetota</taxon>
        <taxon>Actinomycetes</taxon>
        <taxon>Mycobacteriales</taxon>
        <taxon>Nocardiaceae</taxon>
        <taxon>Nocardia</taxon>
    </lineage>
</organism>
<evidence type="ECO:0000256" key="1">
    <source>
        <dbReference type="ARBA" id="ARBA00002994"/>
    </source>
</evidence>
<dbReference type="InterPro" id="IPR001753">
    <property type="entry name" value="Enoyl-CoA_hydra/iso"/>
</dbReference>
<proteinExistence type="inferred from homology"/>
<dbReference type="SUPFAM" id="SSF52096">
    <property type="entry name" value="ClpP/crotonase"/>
    <property type="match status" value="1"/>
</dbReference>
<evidence type="ECO:0000256" key="2">
    <source>
        <dbReference type="ARBA" id="ARBA00005254"/>
    </source>
</evidence>
<gene>
    <name evidence="8" type="ORF">GCM10023318_48830</name>
</gene>
<dbReference type="Proteomes" id="UP001500603">
    <property type="component" value="Unassembled WGS sequence"/>
</dbReference>
<evidence type="ECO:0000256" key="7">
    <source>
        <dbReference type="RuleBase" id="RU003707"/>
    </source>
</evidence>
<comment type="catalytic activity">
    <reaction evidence="6">
        <text>a 4-saturated-(3S)-3-hydroxyacyl-CoA = a (3E)-enoyl-CoA + H2O</text>
        <dbReference type="Rhea" id="RHEA:20724"/>
        <dbReference type="ChEBI" id="CHEBI:15377"/>
        <dbReference type="ChEBI" id="CHEBI:58521"/>
        <dbReference type="ChEBI" id="CHEBI:137480"/>
        <dbReference type="EC" id="4.2.1.17"/>
    </reaction>
</comment>
<dbReference type="RefSeq" id="WP_345498156.1">
    <property type="nucleotide sequence ID" value="NZ_BAABJM010000005.1"/>
</dbReference>
<evidence type="ECO:0000256" key="6">
    <source>
        <dbReference type="ARBA" id="ARBA00023717"/>
    </source>
</evidence>
<dbReference type="Gene3D" id="3.90.226.10">
    <property type="entry name" value="2-enoyl-CoA Hydratase, Chain A, domain 1"/>
    <property type="match status" value="1"/>
</dbReference>
<dbReference type="Gene3D" id="1.10.12.10">
    <property type="entry name" value="Lyase 2-enoyl-coa Hydratase, Chain A, domain 2"/>
    <property type="match status" value="1"/>
</dbReference>
<dbReference type="PANTHER" id="PTHR11941:SF54">
    <property type="entry name" value="ENOYL-COA HYDRATASE, MITOCHONDRIAL"/>
    <property type="match status" value="1"/>
</dbReference>
<evidence type="ECO:0000256" key="3">
    <source>
        <dbReference type="ARBA" id="ARBA00022832"/>
    </source>
</evidence>
<protein>
    <submittedName>
        <fullName evidence="8">Crotonase/enoyl-CoA hydratase family protein</fullName>
    </submittedName>
</protein>
<comment type="catalytic activity">
    <reaction evidence="5">
        <text>a (3S)-3-hydroxyacyl-CoA = a (2E)-enoyl-CoA + H2O</text>
        <dbReference type="Rhea" id="RHEA:16105"/>
        <dbReference type="ChEBI" id="CHEBI:15377"/>
        <dbReference type="ChEBI" id="CHEBI:57318"/>
        <dbReference type="ChEBI" id="CHEBI:58856"/>
        <dbReference type="EC" id="4.2.1.17"/>
    </reaction>
</comment>
<keyword evidence="9" id="KW-1185">Reference proteome</keyword>
<dbReference type="InterPro" id="IPR018376">
    <property type="entry name" value="Enoyl-CoA_hyd/isom_CS"/>
</dbReference>
<dbReference type="CDD" id="cd06558">
    <property type="entry name" value="crotonase-like"/>
    <property type="match status" value="1"/>
</dbReference>
<keyword evidence="3" id="KW-0443">Lipid metabolism</keyword>
<evidence type="ECO:0000313" key="9">
    <source>
        <dbReference type="Proteomes" id="UP001500603"/>
    </source>
</evidence>
<accession>A0ABP9KQM0</accession>
<dbReference type="EMBL" id="BAABJM010000005">
    <property type="protein sequence ID" value="GAA5063732.1"/>
    <property type="molecule type" value="Genomic_DNA"/>
</dbReference>
<dbReference type="PANTHER" id="PTHR11941">
    <property type="entry name" value="ENOYL-COA HYDRATASE-RELATED"/>
    <property type="match status" value="1"/>
</dbReference>
<dbReference type="InterPro" id="IPR029045">
    <property type="entry name" value="ClpP/crotonase-like_dom_sf"/>
</dbReference>
<dbReference type="Pfam" id="PF00378">
    <property type="entry name" value="ECH_1"/>
    <property type="match status" value="1"/>
</dbReference>